<dbReference type="SUPFAM" id="SSF51735">
    <property type="entry name" value="NAD(P)-binding Rossmann-fold domains"/>
    <property type="match status" value="1"/>
</dbReference>
<dbReference type="InterPro" id="IPR051267">
    <property type="entry name" value="STEAP_metalloreductase"/>
</dbReference>
<proteinExistence type="predicted"/>
<dbReference type="PANTHER" id="PTHR14239">
    <property type="entry name" value="DUDULIN-RELATED"/>
    <property type="match status" value="1"/>
</dbReference>
<dbReference type="RefSeq" id="WP_073254096.1">
    <property type="nucleotide sequence ID" value="NZ_FRCS01000002.1"/>
</dbReference>
<evidence type="ECO:0000259" key="2">
    <source>
        <dbReference type="Pfam" id="PF03807"/>
    </source>
</evidence>
<dbReference type="PANTHER" id="PTHR14239:SF10">
    <property type="entry name" value="REDUCTASE"/>
    <property type="match status" value="1"/>
</dbReference>
<keyword evidence="4" id="KW-1185">Reference proteome</keyword>
<dbReference type="GO" id="GO:0016491">
    <property type="term" value="F:oxidoreductase activity"/>
    <property type="evidence" value="ECO:0007669"/>
    <property type="project" value="UniProtKB-KW"/>
</dbReference>
<evidence type="ECO:0000256" key="1">
    <source>
        <dbReference type="ARBA" id="ARBA00023002"/>
    </source>
</evidence>
<dbReference type="Pfam" id="PF03807">
    <property type="entry name" value="F420_oxidored"/>
    <property type="match status" value="1"/>
</dbReference>
<dbReference type="OrthoDB" id="5738121at2"/>
<sequence>MTRIAILGTGSVATTLAGPLVASGHSVVLGSRLPGGTVPVAGTTVQPFADAVQQAAVVVNALPGDAAVAVLSGLPVPGGAVLVDVANAVHTGPDGLATGLRYPGGSLAEELQRALPAARVVKTLNTMHVSLMVRPAAPVTAFLSGDDADAKAVVRTLLTDLGWASDRVLDLGGLVTARWVEGFAPAIGPTVRALGPVPFGLAIAH</sequence>
<keyword evidence="1" id="KW-0560">Oxidoreductase</keyword>
<organism evidence="3 4">
    <name type="scientific">Cryptosporangium aurantiacum</name>
    <dbReference type="NCBI Taxonomy" id="134849"/>
    <lineage>
        <taxon>Bacteria</taxon>
        <taxon>Bacillati</taxon>
        <taxon>Actinomycetota</taxon>
        <taxon>Actinomycetes</taxon>
        <taxon>Cryptosporangiales</taxon>
        <taxon>Cryptosporangiaceae</taxon>
        <taxon>Cryptosporangium</taxon>
    </lineage>
</organism>
<dbReference type="Proteomes" id="UP000184440">
    <property type="component" value="Unassembled WGS sequence"/>
</dbReference>
<gene>
    <name evidence="3" type="ORF">SAMN05443668_102403</name>
</gene>
<dbReference type="Gene3D" id="3.40.50.720">
    <property type="entry name" value="NAD(P)-binding Rossmann-like Domain"/>
    <property type="match status" value="1"/>
</dbReference>
<dbReference type="InterPro" id="IPR036291">
    <property type="entry name" value="NAD(P)-bd_dom_sf"/>
</dbReference>
<dbReference type="InterPro" id="IPR028939">
    <property type="entry name" value="P5C_Rdtase_cat_N"/>
</dbReference>
<accession>A0A1M7N3S3</accession>
<evidence type="ECO:0000313" key="3">
    <source>
        <dbReference type="EMBL" id="SHM98123.1"/>
    </source>
</evidence>
<dbReference type="STRING" id="134849.SAMN05443668_102403"/>
<protein>
    <recommendedName>
        <fullName evidence="2">Pyrroline-5-carboxylate reductase catalytic N-terminal domain-containing protein</fullName>
    </recommendedName>
</protein>
<name>A0A1M7N3S3_9ACTN</name>
<reference evidence="3 4" key="1">
    <citation type="submission" date="2016-11" db="EMBL/GenBank/DDBJ databases">
        <authorList>
            <person name="Jaros S."/>
            <person name="Januszkiewicz K."/>
            <person name="Wedrychowicz H."/>
        </authorList>
    </citation>
    <scope>NUCLEOTIDE SEQUENCE [LARGE SCALE GENOMIC DNA]</scope>
    <source>
        <strain evidence="3 4">DSM 46144</strain>
    </source>
</reference>
<feature type="domain" description="Pyrroline-5-carboxylate reductase catalytic N-terminal" evidence="2">
    <location>
        <begin position="3"/>
        <end position="87"/>
    </location>
</feature>
<dbReference type="EMBL" id="FRCS01000002">
    <property type="protein sequence ID" value="SHM98123.1"/>
    <property type="molecule type" value="Genomic_DNA"/>
</dbReference>
<dbReference type="AlphaFoldDB" id="A0A1M7N3S3"/>
<evidence type="ECO:0000313" key="4">
    <source>
        <dbReference type="Proteomes" id="UP000184440"/>
    </source>
</evidence>